<feature type="compositionally biased region" description="Polar residues" evidence="4">
    <location>
        <begin position="622"/>
        <end position="631"/>
    </location>
</feature>
<dbReference type="PROSITE" id="PS50600">
    <property type="entry name" value="ULP_PROTEASE"/>
    <property type="match status" value="1"/>
</dbReference>
<feature type="region of interest" description="Disordered" evidence="4">
    <location>
        <begin position="471"/>
        <end position="491"/>
    </location>
</feature>
<comment type="caution">
    <text evidence="6">The sequence shown here is derived from an EMBL/GenBank/DDBJ whole genome shotgun (WGS) entry which is preliminary data.</text>
</comment>
<feature type="region of interest" description="Disordered" evidence="4">
    <location>
        <begin position="695"/>
        <end position="718"/>
    </location>
</feature>
<dbReference type="EMBL" id="MJEQ01003623">
    <property type="protein sequence ID" value="OIT22537.1"/>
    <property type="molecule type" value="Genomic_DNA"/>
</dbReference>
<sequence length="1013" mass="115629">MCNRVQCHVNVIMEGDRVFEFDDWRNFMVYWKGDLQYKETIKGFLSNSQWKKLRDGIFGNFFRLQSVKFSGKLIHCILLSEIVNNEPDSMTFKVFDREIKFTHDAFHIITGLKSYTLLDIKGLHEKENRLLRVYFPGKDRIELGDFFSFISSHPHGTASSFVGSDDDALKLATIYFVEFVLMGKRKNRNVSDQIMKILFKLIEVSPFIPVEEEDTEPLSVEDPISQDQSSRSSSTQFDEAILKEIVRRLSESFKKDLQAEVTRVYQKIAVAEKKIENEIMDLKKTLGSKLDTLLNIFGKADQMNTDRESSVPIRKDGVDDHCRATEPIVTINEDAGGDERDDMDVDAEVQYESDFRDAHLDDETENVTDIGKESTDGVEVEDVGEFQDRENPKEKGETEKGETEKICKCGLQSQEDLSSPLGTSVSGIVCKCLEGTYDLSTPLSYKEKFGFQSCANQESFEAGREEAGVEYQEKSGIQSQDVQNTEGTSRSEIGSKCINATCDISRPPSLNDDIGTEENASEDNDIIGMILTIANESCEQATEAQGEQLQDDENVQLEEKENDASNILAELSLEKIQEESCEQATEAQGEQLQDDENVQLGEKENDASNILAELSLEKIQEGSVQKTAVSKNTRKRKRDSIGYDGPSFAILSPTPPSTQMSIDGALTMEVEGNIEEELGRGKRYKKLSWQLKSPFDQERKAGTSKSDDQNTPKSSGWIKSTYTRRGQIDVYADDNGVRKNPYKLYHQKISSKMFFLEFSDSSYVLDDKHIDIALYYLRKKECYHPRDHPFRCTTTDILFDNYMVLVYKDFSDDATDDFWCAGDNQLFLTPYVWGDSRRCGIAWTEVDKIFFPCRLPSEEDNAVTHFLLGVLDLNQKKIDVYDSIYSEPYEAGLNHMEMYARMIPHLLKFSQFDKHHKSFGNVFNKFDIQWQRSPRQIGSTDCGAFLIKYVELLMIAKDVEQFKPEDIKDFRRELAANLWAHGEWKRNSGYDTPPENVGDDYESENETCCPKEL</sequence>
<evidence type="ECO:0000256" key="3">
    <source>
        <dbReference type="ARBA" id="ARBA00022801"/>
    </source>
</evidence>
<feature type="domain" description="Ubiquitin-like protease family profile" evidence="5">
    <location>
        <begin position="728"/>
        <end position="953"/>
    </location>
</feature>
<protein>
    <recommendedName>
        <fullName evidence="5">Ubiquitin-like protease family profile domain-containing protein</fullName>
    </recommendedName>
</protein>
<feature type="compositionally biased region" description="Basic and acidic residues" evidence="4">
    <location>
        <begin position="386"/>
        <end position="401"/>
    </location>
</feature>
<reference evidence="6" key="1">
    <citation type="submission" date="2016-11" db="EMBL/GenBank/DDBJ databases">
        <title>The genome of Nicotiana attenuata.</title>
        <authorList>
            <person name="Xu S."/>
            <person name="Brockmoeller T."/>
            <person name="Gaquerel E."/>
            <person name="Navarro A."/>
            <person name="Kuhl H."/>
            <person name="Gase K."/>
            <person name="Ling Z."/>
            <person name="Zhou W."/>
            <person name="Kreitzer C."/>
            <person name="Stanke M."/>
            <person name="Tang H."/>
            <person name="Lyons E."/>
            <person name="Pandey P."/>
            <person name="Pandey S.P."/>
            <person name="Timmermann B."/>
            <person name="Baldwin I.T."/>
        </authorList>
    </citation>
    <scope>NUCLEOTIDE SEQUENCE [LARGE SCALE GENOMIC DNA]</scope>
    <source>
        <strain evidence="6">UT</strain>
    </source>
</reference>
<evidence type="ECO:0000259" key="5">
    <source>
        <dbReference type="PROSITE" id="PS50600"/>
    </source>
</evidence>
<feature type="region of interest" description="Disordered" evidence="4">
    <location>
        <begin position="622"/>
        <end position="657"/>
    </location>
</feature>
<dbReference type="AlphaFoldDB" id="A0A1J6KTV6"/>
<dbReference type="InterPro" id="IPR015410">
    <property type="entry name" value="DUF1985"/>
</dbReference>
<dbReference type="GO" id="GO:0006508">
    <property type="term" value="P:proteolysis"/>
    <property type="evidence" value="ECO:0007669"/>
    <property type="project" value="UniProtKB-KW"/>
</dbReference>
<evidence type="ECO:0000313" key="6">
    <source>
        <dbReference type="EMBL" id="OIT22537.1"/>
    </source>
</evidence>
<feature type="compositionally biased region" description="Polar residues" evidence="4">
    <location>
        <begin position="475"/>
        <end position="491"/>
    </location>
</feature>
<accession>A0A1J6KTV6</accession>
<dbReference type="Gene3D" id="3.40.395.10">
    <property type="entry name" value="Adenoviral Proteinase, Chain A"/>
    <property type="match status" value="1"/>
</dbReference>
<keyword evidence="7" id="KW-1185">Reference proteome</keyword>
<feature type="region of interest" description="Disordered" evidence="4">
    <location>
        <begin position="214"/>
        <end position="235"/>
    </location>
</feature>
<dbReference type="PANTHER" id="PTHR48449">
    <property type="entry name" value="DUF1985 DOMAIN-CONTAINING PROTEIN"/>
    <property type="match status" value="1"/>
</dbReference>
<dbReference type="Pfam" id="PF09331">
    <property type="entry name" value="DUF1985"/>
    <property type="match status" value="1"/>
</dbReference>
<dbReference type="InterPro" id="IPR003653">
    <property type="entry name" value="Peptidase_C48_C"/>
</dbReference>
<dbReference type="Pfam" id="PF02902">
    <property type="entry name" value="Peptidase_C48"/>
    <property type="match status" value="1"/>
</dbReference>
<name>A0A1J6KTV6_NICAT</name>
<evidence type="ECO:0000256" key="1">
    <source>
        <dbReference type="ARBA" id="ARBA00005234"/>
    </source>
</evidence>
<dbReference type="GO" id="GO:0008234">
    <property type="term" value="F:cysteine-type peptidase activity"/>
    <property type="evidence" value="ECO:0007669"/>
    <property type="project" value="InterPro"/>
</dbReference>
<feature type="compositionally biased region" description="Low complexity" evidence="4">
    <location>
        <begin position="225"/>
        <end position="235"/>
    </location>
</feature>
<evidence type="ECO:0000256" key="4">
    <source>
        <dbReference type="SAM" id="MobiDB-lite"/>
    </source>
</evidence>
<evidence type="ECO:0000256" key="2">
    <source>
        <dbReference type="ARBA" id="ARBA00022670"/>
    </source>
</evidence>
<gene>
    <name evidence="6" type="ORF">A4A49_34825</name>
</gene>
<proteinExistence type="inferred from homology"/>
<feature type="region of interest" description="Disordered" evidence="4">
    <location>
        <begin position="987"/>
        <end position="1013"/>
    </location>
</feature>
<evidence type="ECO:0000313" key="7">
    <source>
        <dbReference type="Proteomes" id="UP000187609"/>
    </source>
</evidence>
<feature type="compositionally biased region" description="Basic and acidic residues" evidence="4">
    <location>
        <begin position="695"/>
        <end position="710"/>
    </location>
</feature>
<feature type="region of interest" description="Disordered" evidence="4">
    <location>
        <begin position="365"/>
        <end position="401"/>
    </location>
</feature>
<feature type="compositionally biased region" description="Acidic residues" evidence="4">
    <location>
        <begin position="376"/>
        <end position="385"/>
    </location>
</feature>
<organism evidence="6 7">
    <name type="scientific">Nicotiana attenuata</name>
    <name type="common">Coyote tobacco</name>
    <dbReference type="NCBI Taxonomy" id="49451"/>
    <lineage>
        <taxon>Eukaryota</taxon>
        <taxon>Viridiplantae</taxon>
        <taxon>Streptophyta</taxon>
        <taxon>Embryophyta</taxon>
        <taxon>Tracheophyta</taxon>
        <taxon>Spermatophyta</taxon>
        <taxon>Magnoliopsida</taxon>
        <taxon>eudicotyledons</taxon>
        <taxon>Gunneridae</taxon>
        <taxon>Pentapetalae</taxon>
        <taxon>asterids</taxon>
        <taxon>lamiids</taxon>
        <taxon>Solanales</taxon>
        <taxon>Solanaceae</taxon>
        <taxon>Nicotianoideae</taxon>
        <taxon>Nicotianeae</taxon>
        <taxon>Nicotiana</taxon>
    </lineage>
</organism>
<comment type="similarity">
    <text evidence="1">Belongs to the peptidase C48 family.</text>
</comment>
<dbReference type="Proteomes" id="UP000187609">
    <property type="component" value="Unassembled WGS sequence"/>
</dbReference>
<dbReference type="PANTHER" id="PTHR48449:SF1">
    <property type="entry name" value="DUF1985 DOMAIN-CONTAINING PROTEIN"/>
    <property type="match status" value="1"/>
</dbReference>
<keyword evidence="3" id="KW-0378">Hydrolase</keyword>
<dbReference type="SUPFAM" id="SSF54001">
    <property type="entry name" value="Cysteine proteinases"/>
    <property type="match status" value="1"/>
</dbReference>
<keyword evidence="2" id="KW-0645">Protease</keyword>
<dbReference type="InterPro" id="IPR038765">
    <property type="entry name" value="Papain-like_cys_pep_sf"/>
</dbReference>
<dbReference type="Gramene" id="OIT22537">
    <property type="protein sequence ID" value="OIT22537"/>
    <property type="gene ID" value="A4A49_34825"/>
</dbReference>